<dbReference type="Pfam" id="PF02789">
    <property type="entry name" value="Peptidase_M17_N"/>
    <property type="match status" value="1"/>
</dbReference>
<dbReference type="Proteomes" id="UP000298763">
    <property type="component" value="Chromosome"/>
</dbReference>
<name>A0ABX5UGG8_9BURK</name>
<dbReference type="InterPro" id="IPR043472">
    <property type="entry name" value="Macro_dom-like"/>
</dbReference>
<sequence>MRQASVGTGSRPRPAASRRAPPFGGCAAVAIGGSMPRRPATAFQRDRETAMTDTDHSTTAIRLPIGSAGGVVFDVVAWGPAQADVDLSVACMFEHELGGAGMRGGLLALDRALGGQLGRLREAGAFRAQPMETLLVTTPPPGLPPRAILVVGLGDPAALHGDVLRQATRVAMREAIRRGAGAMAFAPSVLDAGHTDNAPLDMQQVMLDGMLGALRAEHMLAAAGLAAAPLLRHCSFDVGAPRVQAAGDAFRAAFARLAEAIPGGVAAIAP</sequence>
<accession>A0ABX5UGG8</accession>
<proteinExistence type="predicted"/>
<dbReference type="Gene3D" id="3.40.220.10">
    <property type="entry name" value="Leucine Aminopeptidase, subunit E, domain 1"/>
    <property type="match status" value="1"/>
</dbReference>
<organism evidence="3 4">
    <name type="scientific">Pseudoduganella umbonata</name>
    <dbReference type="NCBI Taxonomy" id="864828"/>
    <lineage>
        <taxon>Bacteria</taxon>
        <taxon>Pseudomonadati</taxon>
        <taxon>Pseudomonadota</taxon>
        <taxon>Betaproteobacteria</taxon>
        <taxon>Burkholderiales</taxon>
        <taxon>Oxalobacteraceae</taxon>
        <taxon>Telluria group</taxon>
        <taxon>Pseudoduganella</taxon>
    </lineage>
</organism>
<evidence type="ECO:0000259" key="2">
    <source>
        <dbReference type="Pfam" id="PF02789"/>
    </source>
</evidence>
<dbReference type="InterPro" id="IPR008283">
    <property type="entry name" value="Peptidase_M17_N"/>
</dbReference>
<gene>
    <name evidence="3" type="ORF">FCL38_10785</name>
</gene>
<feature type="compositionally biased region" description="Low complexity" evidence="1">
    <location>
        <begin position="10"/>
        <end position="22"/>
    </location>
</feature>
<dbReference type="SUPFAM" id="SSF52949">
    <property type="entry name" value="Macro domain-like"/>
    <property type="match status" value="1"/>
</dbReference>
<evidence type="ECO:0000313" key="4">
    <source>
        <dbReference type="Proteomes" id="UP000298763"/>
    </source>
</evidence>
<keyword evidence="4" id="KW-1185">Reference proteome</keyword>
<feature type="region of interest" description="Disordered" evidence="1">
    <location>
        <begin position="1"/>
        <end position="23"/>
    </location>
</feature>
<reference evidence="3 4" key="1">
    <citation type="submission" date="2019-05" db="EMBL/GenBank/DDBJ databases">
        <title>Draft Genome Sequences of Six Type Strains of the Genus Massilia.</title>
        <authorList>
            <person name="Miess H."/>
            <person name="Frediansyhah A."/>
            <person name="Gross H."/>
        </authorList>
    </citation>
    <scope>NUCLEOTIDE SEQUENCE [LARGE SCALE GENOMIC DNA]</scope>
    <source>
        <strain evidence="3 4">DSMZ 26121</strain>
    </source>
</reference>
<evidence type="ECO:0000313" key="3">
    <source>
        <dbReference type="EMBL" id="QCP10859.1"/>
    </source>
</evidence>
<feature type="domain" description="Peptidase M17 leucyl aminopeptidase N-terminal" evidence="2">
    <location>
        <begin position="108"/>
        <end position="186"/>
    </location>
</feature>
<dbReference type="EMBL" id="CP040017">
    <property type="protein sequence ID" value="QCP10859.1"/>
    <property type="molecule type" value="Genomic_DNA"/>
</dbReference>
<protein>
    <submittedName>
        <fullName evidence="3">Peptidase M17</fullName>
    </submittedName>
</protein>
<evidence type="ECO:0000256" key="1">
    <source>
        <dbReference type="SAM" id="MobiDB-lite"/>
    </source>
</evidence>